<feature type="region of interest" description="Disordered" evidence="1">
    <location>
        <begin position="1"/>
        <end position="40"/>
    </location>
</feature>
<reference evidence="3" key="1">
    <citation type="journal article" date="2010" name="Nat. Biotechnol.">
        <title>Draft genome sequence of the oilseed species Ricinus communis.</title>
        <authorList>
            <person name="Chan A.P."/>
            <person name="Crabtree J."/>
            <person name="Zhao Q."/>
            <person name="Lorenzi H."/>
            <person name="Orvis J."/>
            <person name="Puiu D."/>
            <person name="Melake-Berhan A."/>
            <person name="Jones K.M."/>
            <person name="Redman J."/>
            <person name="Chen G."/>
            <person name="Cahoon E.B."/>
            <person name="Gedil M."/>
            <person name="Stanke M."/>
            <person name="Haas B.J."/>
            <person name="Wortman J.R."/>
            <person name="Fraser-Liggett C.M."/>
            <person name="Ravel J."/>
            <person name="Rabinowicz P.D."/>
        </authorList>
    </citation>
    <scope>NUCLEOTIDE SEQUENCE [LARGE SCALE GENOMIC DNA]</scope>
    <source>
        <strain evidence="3">cv. Hale</strain>
    </source>
</reference>
<evidence type="ECO:0000313" key="2">
    <source>
        <dbReference type="EMBL" id="EEF27602.1"/>
    </source>
</evidence>
<accession>B9T965</accession>
<dbReference type="InParanoid" id="B9T965"/>
<evidence type="ECO:0000313" key="3">
    <source>
        <dbReference type="Proteomes" id="UP000008311"/>
    </source>
</evidence>
<sequence length="114" mass="12379">MSDPVRSAPAASCRTCSHGCKGVRTPDPHPPDSGRQPRRCEARYHRAAAGACGKLAMTDCSVHDQPSPRVDAVSLLANRCTARRSGVPLVPLRVTVNWSCSREQWQSGRSRATR</sequence>
<evidence type="ECO:0000256" key="1">
    <source>
        <dbReference type="SAM" id="MobiDB-lite"/>
    </source>
</evidence>
<proteinExistence type="predicted"/>
<organism evidence="2 3">
    <name type="scientific">Ricinus communis</name>
    <name type="common">Castor bean</name>
    <dbReference type="NCBI Taxonomy" id="3988"/>
    <lineage>
        <taxon>Eukaryota</taxon>
        <taxon>Viridiplantae</taxon>
        <taxon>Streptophyta</taxon>
        <taxon>Embryophyta</taxon>
        <taxon>Tracheophyta</taxon>
        <taxon>Spermatophyta</taxon>
        <taxon>Magnoliopsida</taxon>
        <taxon>eudicotyledons</taxon>
        <taxon>Gunneridae</taxon>
        <taxon>Pentapetalae</taxon>
        <taxon>rosids</taxon>
        <taxon>fabids</taxon>
        <taxon>Malpighiales</taxon>
        <taxon>Euphorbiaceae</taxon>
        <taxon>Acalyphoideae</taxon>
        <taxon>Acalypheae</taxon>
        <taxon>Ricinus</taxon>
    </lineage>
</organism>
<dbReference type="AlphaFoldDB" id="B9T965"/>
<dbReference type="Proteomes" id="UP000008311">
    <property type="component" value="Unassembled WGS sequence"/>
</dbReference>
<dbReference type="EMBL" id="EQ975308">
    <property type="protein sequence ID" value="EEF27602.1"/>
    <property type="molecule type" value="Genomic_DNA"/>
</dbReference>
<name>B9T965_RICCO</name>
<gene>
    <name evidence="2" type="ORF">RCOM_0438060</name>
</gene>
<protein>
    <submittedName>
        <fullName evidence="2">Uncharacterized protein</fullName>
    </submittedName>
</protein>
<keyword evidence="3" id="KW-1185">Reference proteome</keyword>